<feature type="transmembrane region" description="Helical" evidence="2">
    <location>
        <begin position="1452"/>
        <end position="1473"/>
    </location>
</feature>
<protein>
    <submittedName>
        <fullName evidence="3">Uncharacterized protein</fullName>
    </submittedName>
</protein>
<feature type="transmembrane region" description="Helical" evidence="2">
    <location>
        <begin position="1320"/>
        <end position="1342"/>
    </location>
</feature>
<accession>A0A9P1CU82</accession>
<feature type="compositionally biased region" description="Basic and acidic residues" evidence="1">
    <location>
        <begin position="1387"/>
        <end position="1396"/>
    </location>
</feature>
<keyword evidence="2" id="KW-0812">Transmembrane</keyword>
<keyword evidence="2" id="KW-1133">Transmembrane helix</keyword>
<feature type="transmembrane region" description="Helical" evidence="2">
    <location>
        <begin position="1511"/>
        <end position="1530"/>
    </location>
</feature>
<evidence type="ECO:0000256" key="2">
    <source>
        <dbReference type="SAM" id="Phobius"/>
    </source>
</evidence>
<evidence type="ECO:0000256" key="1">
    <source>
        <dbReference type="SAM" id="MobiDB-lite"/>
    </source>
</evidence>
<organism evidence="3">
    <name type="scientific">Cladocopium goreaui</name>
    <dbReference type="NCBI Taxonomy" id="2562237"/>
    <lineage>
        <taxon>Eukaryota</taxon>
        <taxon>Sar</taxon>
        <taxon>Alveolata</taxon>
        <taxon>Dinophyceae</taxon>
        <taxon>Suessiales</taxon>
        <taxon>Symbiodiniaceae</taxon>
        <taxon>Cladocopium</taxon>
    </lineage>
</organism>
<feature type="region of interest" description="Disordered" evidence="1">
    <location>
        <begin position="797"/>
        <end position="819"/>
    </location>
</feature>
<keyword evidence="2" id="KW-0472">Membrane</keyword>
<feature type="region of interest" description="Disordered" evidence="1">
    <location>
        <begin position="356"/>
        <end position="376"/>
    </location>
</feature>
<reference evidence="4 5" key="2">
    <citation type="submission" date="2024-05" db="EMBL/GenBank/DDBJ databases">
        <authorList>
            <person name="Chen Y."/>
            <person name="Shah S."/>
            <person name="Dougan E. K."/>
            <person name="Thang M."/>
            <person name="Chan C."/>
        </authorList>
    </citation>
    <scope>NUCLEOTIDE SEQUENCE [LARGE SCALE GENOMIC DNA]</scope>
</reference>
<dbReference type="Proteomes" id="UP001152797">
    <property type="component" value="Unassembled WGS sequence"/>
</dbReference>
<feature type="transmembrane region" description="Helical" evidence="2">
    <location>
        <begin position="1404"/>
        <end position="1422"/>
    </location>
</feature>
<feature type="transmembrane region" description="Helical" evidence="2">
    <location>
        <begin position="6"/>
        <end position="24"/>
    </location>
</feature>
<dbReference type="EMBL" id="CAMXCT030002518">
    <property type="protein sequence ID" value="CAL4785969.1"/>
    <property type="molecule type" value="Genomic_DNA"/>
</dbReference>
<sequence length="1591" mass="171991">MCIFAHAVWSTLAAFVFCKVFSNLQAGYARFSRRASTTRAHFLLVRARCLACIQKVLFSIGLSTPAVLHNHLVLLGFISPAGPAEALRRARCRATASFLLHLCLYAPALLALAVALSAFAVLYMACCLLRYTLGRLLYGADQAQQCCASAAPPPLTNEGFLCTDEDADYFVEVLPFRLLPLLTDPAFEGHLLRALHGLSSVPAFSFVLLLSHSARSNWNLLCSLEATLVGDASSLCAAIVPVLRPILPEQLRILSLTTGHAYIPFALEAPAPDQPLPAICQDACGAWSCGFLTPYIMEPAPSEPMALCEATLDAAAEAATSEPSATRNNVPAIAPTPATSEQRACGNLLNCSAEPDLSDPSDTHNPLDTAAETATSEQSALDSIEDIVAQSFQHDANSFLGALGCLAPFSFEVMLAALNESRSIDCPSLTWAQVSALVSCLVAALPQGIIIRNLDPAITWWVAGGGYHRHVAFWDVSPYLFLERDPEGRYRPLMHLPLSMHPDMSLELQLSTCWIATCEPPLRATVPGNCFFAALGYDRNVLLTLALQAAYALPMRTRARIVQRLLTLLVPGTWVNALDAQIFVNLLPAWFPNGLFIFSAEGLLLHFRSSQAPALCALGSAPLLYYDCNHFSRAALWARGSTQWFGETRQHDTLRSHRVLRIPAHWVSAFAVRMSGGVRKFSEKEILDAFGSAEEVPFPMAALEELLPEVCGHCKLVADTLSVPLSWVLLTEVCAAAFFAPTSVLMPTKTMPLYAMPWAFILHPGATQTSGLMSTYSRTFRQLELWETDFQVRLAKEQPRQNEQVQEGQDAGEPVQKRARSTAPAAMHMGFTSGSLDGIVGRMAEPQNISRAAAFLAEGLIFLSWISDLCSSHKGLLTQLTDRLLWDKVTVKDRTTVMVDAPFLGICAAVHMEELMSAIGVEDPLGLRERLLIIYERPRFVRSSELQEACSRIPAQSLHAHLATHFWALHCVHHPQHPPKSRFVADLNYHWLKYSWQEDAAKLFWDNFDDRAGEQEAAYRLDQQAAKRAGKWKTRHFRLALPFHNLAQACARTSIEDWNTEVSYKAAKASLIFSTWMDDVFQRLDLLRAAPLPPPGPAAAAAPSPREDLRTLLASASLGAVLSNQVNLPHLRIFMLAVLASEKRPLLRNHDVLHLKPVLALNLQAAAGIYHSNRALKALSLLGFGVVTLSTNTSGTKVLWFTKIPSEDYASPALQRSRSALAILEPNGFISWNRAQILQNKQKNQEAIVYPDLAAAEVQASIAAAATAWEEITTAPVCAALLRACLPVDRPSLLPIRPTNPLCYLGLFGLPKEQDVKQPWANFVGLVLASVSLIFFSLASAFDDFEPAREVEMKKENSEASTAASSCGDLPDIEDGQTTMQKPATLKHGERGDAGSDRANRMKAMLGFSMAILAGVLFGSTFDLPMDLKNGIFGPDHSQHIMAKTLAQDPHLRYSAVGASAGAAIVGAGGAATGLTTGSLLGAAVGVIPAVFTFGLSIPFCAAVGGGAGLAVGAASGATAGALAGGATGYQAYNHRHEIRASANKTLEQVTTSADFVKARANAATSFLSERATVARARLMGGGTGGTEAHD</sequence>
<dbReference type="EMBL" id="CAMXCT010002518">
    <property type="protein sequence ID" value="CAI3998657.1"/>
    <property type="molecule type" value="Genomic_DNA"/>
</dbReference>
<dbReference type="EMBL" id="CAMXCT020002518">
    <property type="protein sequence ID" value="CAL1152032.1"/>
    <property type="molecule type" value="Genomic_DNA"/>
</dbReference>
<keyword evidence="5" id="KW-1185">Reference proteome</keyword>
<evidence type="ECO:0000313" key="3">
    <source>
        <dbReference type="EMBL" id="CAI3998657.1"/>
    </source>
</evidence>
<feature type="transmembrane region" description="Helical" evidence="2">
    <location>
        <begin position="1480"/>
        <end position="1505"/>
    </location>
</feature>
<evidence type="ECO:0000313" key="4">
    <source>
        <dbReference type="EMBL" id="CAL4785969.1"/>
    </source>
</evidence>
<feature type="transmembrane region" description="Helical" evidence="2">
    <location>
        <begin position="98"/>
        <end position="125"/>
    </location>
</feature>
<gene>
    <name evidence="3" type="ORF">C1SCF055_LOCUS24934</name>
</gene>
<name>A0A9P1CU82_9DINO</name>
<feature type="region of interest" description="Disordered" evidence="1">
    <location>
        <begin position="1353"/>
        <end position="1396"/>
    </location>
</feature>
<evidence type="ECO:0000313" key="5">
    <source>
        <dbReference type="Proteomes" id="UP001152797"/>
    </source>
</evidence>
<reference evidence="3" key="1">
    <citation type="submission" date="2022-10" db="EMBL/GenBank/DDBJ databases">
        <authorList>
            <person name="Chen Y."/>
            <person name="Dougan E. K."/>
            <person name="Chan C."/>
            <person name="Rhodes N."/>
            <person name="Thang M."/>
        </authorList>
    </citation>
    <scope>NUCLEOTIDE SEQUENCE</scope>
</reference>
<comment type="caution">
    <text evidence="3">The sequence shown here is derived from an EMBL/GenBank/DDBJ whole genome shotgun (WGS) entry which is preliminary data.</text>
</comment>
<dbReference type="OrthoDB" id="460954at2759"/>
<proteinExistence type="predicted"/>